<dbReference type="AlphaFoldDB" id="A0A7W7XXY3"/>
<dbReference type="Proteomes" id="UP000519004">
    <property type="component" value="Unassembled WGS sequence"/>
</dbReference>
<dbReference type="InterPro" id="IPR052158">
    <property type="entry name" value="INH-QAR"/>
</dbReference>
<dbReference type="PANTHER" id="PTHR43130:SF3">
    <property type="entry name" value="HTH-TYPE TRANSCRIPTIONAL REGULATOR RV1931C"/>
    <property type="match status" value="1"/>
</dbReference>
<dbReference type="GO" id="GO:0003700">
    <property type="term" value="F:DNA-binding transcription factor activity"/>
    <property type="evidence" value="ECO:0007669"/>
    <property type="project" value="InterPro"/>
</dbReference>
<keyword evidence="3" id="KW-0804">Transcription</keyword>
<dbReference type="SUPFAM" id="SSF52317">
    <property type="entry name" value="Class I glutamine amidotransferase-like"/>
    <property type="match status" value="1"/>
</dbReference>
<sequence length="324" mass="36151">MPRRTDRPPHTVAVLAYDGLCTFEFAIAVEIFGLPRPELGPDWYRFAVHPIQSGPLRATGGIRICAPQRNALARADTIVIPGWCDPETDPPPALLSALRRAHARGARLLSICSGVFVLAATGLLDGRRATTHWLHAERLRARYPRIEVDPGVIYVDEGQLLTSAGSSAGIDLCLHLVRRDYGPAVANQIARRLVVPAHREGGQAQYVEQPVPRRERAGVGPLLDRIRAGLDQPWPVPRMAEQMHMSERNFLRRFREATGRPPGEWLLGERLARARELLETTTHPVDAIAERCGFGTAAALRHHFARRIGLSPQRYRERFSQRAE</sequence>
<dbReference type="InterPro" id="IPR018062">
    <property type="entry name" value="HTH_AraC-typ_CS"/>
</dbReference>
<organism evidence="5 6">
    <name type="scientific">Rehaibacterium terrae</name>
    <dbReference type="NCBI Taxonomy" id="1341696"/>
    <lineage>
        <taxon>Bacteria</taxon>
        <taxon>Pseudomonadati</taxon>
        <taxon>Pseudomonadota</taxon>
        <taxon>Gammaproteobacteria</taxon>
        <taxon>Lysobacterales</taxon>
        <taxon>Lysobacteraceae</taxon>
        <taxon>Rehaibacterium</taxon>
    </lineage>
</organism>
<dbReference type="Pfam" id="PF01965">
    <property type="entry name" value="DJ-1_PfpI"/>
    <property type="match status" value="1"/>
</dbReference>
<feature type="domain" description="HTH araC/xylS-type" evidence="4">
    <location>
        <begin position="220"/>
        <end position="318"/>
    </location>
</feature>
<dbReference type="PROSITE" id="PS01124">
    <property type="entry name" value="HTH_ARAC_FAMILY_2"/>
    <property type="match status" value="1"/>
</dbReference>
<dbReference type="InterPro" id="IPR018060">
    <property type="entry name" value="HTH_AraC"/>
</dbReference>
<protein>
    <submittedName>
        <fullName evidence="5">AraC family transcriptional activator FtrA</fullName>
    </submittedName>
</protein>
<dbReference type="PROSITE" id="PS00041">
    <property type="entry name" value="HTH_ARAC_FAMILY_1"/>
    <property type="match status" value="1"/>
</dbReference>
<dbReference type="RefSeq" id="WP_183947313.1">
    <property type="nucleotide sequence ID" value="NZ_JACHHX010000003.1"/>
</dbReference>
<evidence type="ECO:0000256" key="3">
    <source>
        <dbReference type="ARBA" id="ARBA00023163"/>
    </source>
</evidence>
<dbReference type="InterPro" id="IPR029062">
    <property type="entry name" value="Class_I_gatase-like"/>
</dbReference>
<evidence type="ECO:0000313" key="5">
    <source>
        <dbReference type="EMBL" id="MBB5014736.1"/>
    </source>
</evidence>
<dbReference type="GO" id="GO:0043565">
    <property type="term" value="F:sequence-specific DNA binding"/>
    <property type="evidence" value="ECO:0007669"/>
    <property type="project" value="InterPro"/>
</dbReference>
<proteinExistence type="predicted"/>
<reference evidence="5 6" key="1">
    <citation type="submission" date="2020-08" db="EMBL/GenBank/DDBJ databases">
        <title>Genomic Encyclopedia of Type Strains, Phase IV (KMG-IV): sequencing the most valuable type-strain genomes for metagenomic binning, comparative biology and taxonomic classification.</title>
        <authorList>
            <person name="Goeker M."/>
        </authorList>
    </citation>
    <scope>NUCLEOTIDE SEQUENCE [LARGE SCALE GENOMIC DNA]</scope>
    <source>
        <strain evidence="5 6">DSM 25897</strain>
    </source>
</reference>
<keyword evidence="6" id="KW-1185">Reference proteome</keyword>
<dbReference type="Gene3D" id="1.10.10.60">
    <property type="entry name" value="Homeodomain-like"/>
    <property type="match status" value="1"/>
</dbReference>
<comment type="caution">
    <text evidence="5">The sequence shown here is derived from an EMBL/GenBank/DDBJ whole genome shotgun (WGS) entry which is preliminary data.</text>
</comment>
<dbReference type="SMART" id="SM00342">
    <property type="entry name" value="HTH_ARAC"/>
    <property type="match status" value="1"/>
</dbReference>
<keyword evidence="1" id="KW-0805">Transcription regulation</keyword>
<name>A0A7W7XXY3_9GAMM</name>
<dbReference type="InterPro" id="IPR009057">
    <property type="entry name" value="Homeodomain-like_sf"/>
</dbReference>
<dbReference type="Pfam" id="PF12833">
    <property type="entry name" value="HTH_18"/>
    <property type="match status" value="1"/>
</dbReference>
<gene>
    <name evidence="5" type="ORF">HNQ58_000612</name>
</gene>
<dbReference type="NCBIfam" id="NF006902">
    <property type="entry name" value="PRK09393.1"/>
    <property type="match status" value="1"/>
</dbReference>
<evidence type="ECO:0000256" key="1">
    <source>
        <dbReference type="ARBA" id="ARBA00023015"/>
    </source>
</evidence>
<dbReference type="CDD" id="cd03137">
    <property type="entry name" value="GATase1_AraC_1"/>
    <property type="match status" value="1"/>
</dbReference>
<dbReference type="Gene3D" id="3.40.50.880">
    <property type="match status" value="1"/>
</dbReference>
<evidence type="ECO:0000259" key="4">
    <source>
        <dbReference type="PROSITE" id="PS01124"/>
    </source>
</evidence>
<dbReference type="InterPro" id="IPR002818">
    <property type="entry name" value="DJ-1/PfpI"/>
</dbReference>
<evidence type="ECO:0000256" key="2">
    <source>
        <dbReference type="ARBA" id="ARBA00023125"/>
    </source>
</evidence>
<dbReference type="PANTHER" id="PTHR43130">
    <property type="entry name" value="ARAC-FAMILY TRANSCRIPTIONAL REGULATOR"/>
    <property type="match status" value="1"/>
</dbReference>
<accession>A0A7W7XXY3</accession>
<keyword evidence="2" id="KW-0238">DNA-binding</keyword>
<evidence type="ECO:0000313" key="6">
    <source>
        <dbReference type="Proteomes" id="UP000519004"/>
    </source>
</evidence>
<dbReference type="SUPFAM" id="SSF46689">
    <property type="entry name" value="Homeodomain-like"/>
    <property type="match status" value="2"/>
</dbReference>
<dbReference type="EMBL" id="JACHHX010000003">
    <property type="protein sequence ID" value="MBB5014736.1"/>
    <property type="molecule type" value="Genomic_DNA"/>
</dbReference>